<keyword evidence="7" id="KW-0689">Ribosomal protein</keyword>
<dbReference type="Proteomes" id="UP000542674">
    <property type="component" value="Unassembled WGS sequence"/>
</dbReference>
<evidence type="ECO:0000313" key="8">
    <source>
        <dbReference type="Proteomes" id="UP000542674"/>
    </source>
</evidence>
<dbReference type="PANTHER" id="PTHR36449">
    <property type="entry name" value="ACETYLTRANSFERASE-RELATED"/>
    <property type="match status" value="1"/>
</dbReference>
<keyword evidence="2" id="KW-1277">Toxin-antitoxin system</keyword>
<reference evidence="7 8" key="1">
    <citation type="submission" date="2020-08" db="EMBL/GenBank/DDBJ databases">
        <title>Sequencing the genomes of 1000 actinobacteria strains.</title>
        <authorList>
            <person name="Klenk H.-P."/>
        </authorList>
    </citation>
    <scope>NUCLEOTIDE SEQUENCE [LARGE SCALE GENOMIC DNA]</scope>
    <source>
        <strain evidence="7 8">DSM 45084</strain>
    </source>
</reference>
<evidence type="ECO:0000256" key="2">
    <source>
        <dbReference type="ARBA" id="ARBA00022649"/>
    </source>
</evidence>
<evidence type="ECO:0000256" key="5">
    <source>
        <dbReference type="ARBA" id="ARBA00049880"/>
    </source>
</evidence>
<evidence type="ECO:0000256" key="3">
    <source>
        <dbReference type="ARBA" id="ARBA00022679"/>
    </source>
</evidence>
<dbReference type="AlphaFoldDB" id="A0A7W7SXN9"/>
<dbReference type="SUPFAM" id="SSF55729">
    <property type="entry name" value="Acyl-CoA N-acyltransferases (Nat)"/>
    <property type="match status" value="1"/>
</dbReference>
<evidence type="ECO:0000256" key="4">
    <source>
        <dbReference type="ARBA" id="ARBA00023315"/>
    </source>
</evidence>
<evidence type="ECO:0000256" key="1">
    <source>
        <dbReference type="ARBA" id="ARBA00022491"/>
    </source>
</evidence>
<keyword evidence="3" id="KW-0808">Transferase</keyword>
<dbReference type="GO" id="GO:0016747">
    <property type="term" value="F:acyltransferase activity, transferring groups other than amino-acyl groups"/>
    <property type="evidence" value="ECO:0007669"/>
    <property type="project" value="InterPro"/>
</dbReference>
<dbReference type="EMBL" id="JACHJS010000001">
    <property type="protein sequence ID" value="MBB4962841.1"/>
    <property type="molecule type" value="Genomic_DNA"/>
</dbReference>
<comment type="catalytic activity">
    <reaction evidence="5">
        <text>glycyl-tRNA(Gly) + acetyl-CoA = N-acetylglycyl-tRNA(Gly) + CoA + H(+)</text>
        <dbReference type="Rhea" id="RHEA:81867"/>
        <dbReference type="Rhea" id="RHEA-COMP:9683"/>
        <dbReference type="Rhea" id="RHEA-COMP:19766"/>
        <dbReference type="ChEBI" id="CHEBI:15378"/>
        <dbReference type="ChEBI" id="CHEBI:57287"/>
        <dbReference type="ChEBI" id="CHEBI:57288"/>
        <dbReference type="ChEBI" id="CHEBI:78522"/>
        <dbReference type="ChEBI" id="CHEBI:232036"/>
    </reaction>
</comment>
<dbReference type="Pfam" id="PF13673">
    <property type="entry name" value="Acetyltransf_10"/>
    <property type="match status" value="1"/>
</dbReference>
<proteinExistence type="predicted"/>
<gene>
    <name evidence="7" type="ORF">F4559_000200</name>
</gene>
<dbReference type="Gene3D" id="3.40.630.30">
    <property type="match status" value="1"/>
</dbReference>
<keyword evidence="7" id="KW-0687">Ribonucleoprotein</keyword>
<evidence type="ECO:0000313" key="7">
    <source>
        <dbReference type="EMBL" id="MBB4962841.1"/>
    </source>
</evidence>
<name>A0A7W7SXN9_9PSEU</name>
<sequence length="152" mass="16075">MTTFDCGTPALNGWLATQAVDAAKRGTAKTFVWTPIGSDTVVAYYAITPHLVAGEGLTSAQAGGLSAPVPAYLLAKLALDRSLHGQGHGAELLHDALTRIVEAAELASGRLIVVDAIDDRAVEFYRKYDFKSVAGNPRRLVIKVSTVRQALG</sequence>
<feature type="domain" description="N-acetyltransferase" evidence="6">
    <location>
        <begin position="74"/>
        <end position="137"/>
    </location>
</feature>
<dbReference type="PANTHER" id="PTHR36449:SF1">
    <property type="entry name" value="ACETYLTRANSFERASE"/>
    <property type="match status" value="1"/>
</dbReference>
<comment type="caution">
    <text evidence="7">The sequence shown here is derived from an EMBL/GenBank/DDBJ whole genome shotgun (WGS) entry which is preliminary data.</text>
</comment>
<dbReference type="InterPro" id="IPR016181">
    <property type="entry name" value="Acyl_CoA_acyltransferase"/>
</dbReference>
<organism evidence="7 8">
    <name type="scientific">Saccharothrix violaceirubra</name>
    <dbReference type="NCBI Taxonomy" id="413306"/>
    <lineage>
        <taxon>Bacteria</taxon>
        <taxon>Bacillati</taxon>
        <taxon>Actinomycetota</taxon>
        <taxon>Actinomycetes</taxon>
        <taxon>Pseudonocardiales</taxon>
        <taxon>Pseudonocardiaceae</taxon>
        <taxon>Saccharothrix</taxon>
    </lineage>
</organism>
<keyword evidence="1" id="KW-0678">Repressor</keyword>
<accession>A0A7W7SXN9</accession>
<keyword evidence="4" id="KW-0012">Acyltransferase</keyword>
<dbReference type="GO" id="GO:0005840">
    <property type="term" value="C:ribosome"/>
    <property type="evidence" value="ECO:0007669"/>
    <property type="project" value="UniProtKB-KW"/>
</dbReference>
<keyword evidence="8" id="KW-1185">Reference proteome</keyword>
<dbReference type="InterPro" id="IPR000182">
    <property type="entry name" value="GNAT_dom"/>
</dbReference>
<protein>
    <submittedName>
        <fullName evidence="7">Ribosomal protein S18 acetylase RimI-like enzyme</fullName>
    </submittedName>
</protein>
<evidence type="ECO:0000259" key="6">
    <source>
        <dbReference type="Pfam" id="PF13673"/>
    </source>
</evidence>